<evidence type="ECO:0000313" key="1">
    <source>
        <dbReference type="EMBL" id="KAF0695891.1"/>
    </source>
</evidence>
<evidence type="ECO:0000313" key="2">
    <source>
        <dbReference type="Proteomes" id="UP000478052"/>
    </source>
</evidence>
<gene>
    <name evidence="1" type="ORF">FWK35_00025970</name>
</gene>
<sequence>MYLLMDKIMSKYFIWTDLNNCKLVAKIFIVHNSDIDPTCVTELLKNSVTKLPQCDTYTFILYI</sequence>
<accession>A0A6G0VKS8</accession>
<name>A0A6G0VKS8_APHCR</name>
<reference evidence="1 2" key="1">
    <citation type="submission" date="2019-08" db="EMBL/GenBank/DDBJ databases">
        <title>Whole genome of Aphis craccivora.</title>
        <authorList>
            <person name="Voronova N.V."/>
            <person name="Shulinski R.S."/>
            <person name="Bandarenka Y.V."/>
            <person name="Zhorov D.G."/>
            <person name="Warner D."/>
        </authorList>
    </citation>
    <scope>NUCLEOTIDE SEQUENCE [LARGE SCALE GENOMIC DNA]</scope>
    <source>
        <strain evidence="1">180601</strain>
        <tissue evidence="1">Whole Body</tissue>
    </source>
</reference>
<dbReference type="AlphaFoldDB" id="A0A6G0VKS8"/>
<proteinExistence type="predicted"/>
<dbReference type="EMBL" id="VUJU01015221">
    <property type="protein sequence ID" value="KAF0695891.1"/>
    <property type="molecule type" value="Genomic_DNA"/>
</dbReference>
<dbReference type="Proteomes" id="UP000478052">
    <property type="component" value="Unassembled WGS sequence"/>
</dbReference>
<comment type="caution">
    <text evidence="1">The sequence shown here is derived from an EMBL/GenBank/DDBJ whole genome shotgun (WGS) entry which is preliminary data.</text>
</comment>
<dbReference type="OrthoDB" id="7615214at2759"/>
<protein>
    <submittedName>
        <fullName evidence="1">Uncharacterized protein</fullName>
    </submittedName>
</protein>
<keyword evidence="2" id="KW-1185">Reference proteome</keyword>
<organism evidence="1 2">
    <name type="scientific">Aphis craccivora</name>
    <name type="common">Cowpea aphid</name>
    <dbReference type="NCBI Taxonomy" id="307492"/>
    <lineage>
        <taxon>Eukaryota</taxon>
        <taxon>Metazoa</taxon>
        <taxon>Ecdysozoa</taxon>
        <taxon>Arthropoda</taxon>
        <taxon>Hexapoda</taxon>
        <taxon>Insecta</taxon>
        <taxon>Pterygota</taxon>
        <taxon>Neoptera</taxon>
        <taxon>Paraneoptera</taxon>
        <taxon>Hemiptera</taxon>
        <taxon>Sternorrhyncha</taxon>
        <taxon>Aphidomorpha</taxon>
        <taxon>Aphidoidea</taxon>
        <taxon>Aphididae</taxon>
        <taxon>Aphidini</taxon>
        <taxon>Aphis</taxon>
        <taxon>Aphis</taxon>
    </lineage>
</organism>